<keyword evidence="3" id="KW-1185">Reference proteome</keyword>
<dbReference type="Proteomes" id="UP001162030">
    <property type="component" value="Chromosome"/>
</dbReference>
<protein>
    <submittedName>
        <fullName evidence="2">Dienelactone hydrolase</fullName>
    </submittedName>
</protein>
<dbReference type="PANTHER" id="PTHR46623">
    <property type="entry name" value="CARBOXYMETHYLENEBUTENOLIDASE-RELATED"/>
    <property type="match status" value="1"/>
</dbReference>
<dbReference type="Pfam" id="PF01738">
    <property type="entry name" value="DLH"/>
    <property type="match status" value="1"/>
</dbReference>
<proteinExistence type="predicted"/>
<dbReference type="RefSeq" id="WP_317963317.1">
    <property type="nucleotide sequence ID" value="NZ_OX458333.1"/>
</dbReference>
<dbReference type="EMBL" id="OX458333">
    <property type="protein sequence ID" value="CAI8895000.1"/>
    <property type="molecule type" value="Genomic_DNA"/>
</dbReference>
<dbReference type="PANTHER" id="PTHR46623:SF6">
    <property type="entry name" value="ALPHA_BETA-HYDROLASES SUPERFAMILY PROTEIN"/>
    <property type="match status" value="1"/>
</dbReference>
<dbReference type="SUPFAM" id="SSF53474">
    <property type="entry name" value="alpha/beta-Hydrolases"/>
    <property type="match status" value="1"/>
</dbReference>
<dbReference type="InterPro" id="IPR029058">
    <property type="entry name" value="AB_hydrolase_fold"/>
</dbReference>
<dbReference type="InterPro" id="IPR051049">
    <property type="entry name" value="Dienelactone_hydrolase-like"/>
</dbReference>
<sequence>MAETILFDEPSDVLGERPLSRRGFIAGLLSAGFALAVRPVTAQTVIHTDSVGLVSGAVAIPTKDGVLPAYRSAPQGPGKHPVVLVVHEIFGVHEHIKDITRRLAKLGYFAVAPELYFRQGDVSKLESIEAIRAQVVSKVSDAQVLADLDAAVDWAGKNGGDLERLGITGFCWGGRIVWLYGAHQPKLKAGVAWYGRLDGERTELTPKFPIDVASELKAPVLGLYGGQDQGIPLETVERMRAALKCAGGTSEIHVYPDAPHAFYADYRPSYRKEPAEDGWRRLQDWFRRHGV</sequence>
<organism evidence="2 3">
    <name type="scientific">Methylocaldum szegediense</name>
    <dbReference type="NCBI Taxonomy" id="73780"/>
    <lineage>
        <taxon>Bacteria</taxon>
        <taxon>Pseudomonadati</taxon>
        <taxon>Pseudomonadota</taxon>
        <taxon>Gammaproteobacteria</taxon>
        <taxon>Methylococcales</taxon>
        <taxon>Methylococcaceae</taxon>
        <taxon>Methylocaldum</taxon>
    </lineage>
</organism>
<accession>A0ABM9I4Y6</accession>
<dbReference type="Gene3D" id="3.40.50.1820">
    <property type="entry name" value="alpha/beta hydrolase"/>
    <property type="match status" value="1"/>
</dbReference>
<dbReference type="GO" id="GO:0016787">
    <property type="term" value="F:hydrolase activity"/>
    <property type="evidence" value="ECO:0007669"/>
    <property type="project" value="UniProtKB-KW"/>
</dbReference>
<evidence type="ECO:0000259" key="1">
    <source>
        <dbReference type="Pfam" id="PF01738"/>
    </source>
</evidence>
<reference evidence="2 3" key="1">
    <citation type="submission" date="2023-03" db="EMBL/GenBank/DDBJ databases">
        <authorList>
            <person name="Pearce D."/>
        </authorList>
    </citation>
    <scope>NUCLEOTIDE SEQUENCE [LARGE SCALE GENOMIC DNA]</scope>
    <source>
        <strain evidence="2">Msz</strain>
    </source>
</reference>
<feature type="domain" description="Dienelactone hydrolase" evidence="1">
    <location>
        <begin position="68"/>
        <end position="289"/>
    </location>
</feature>
<keyword evidence="2" id="KW-0378">Hydrolase</keyword>
<name>A0ABM9I4Y6_9GAMM</name>
<evidence type="ECO:0000313" key="3">
    <source>
        <dbReference type="Proteomes" id="UP001162030"/>
    </source>
</evidence>
<gene>
    <name evidence="2" type="primary">ysgA</name>
    <name evidence="2" type="ORF">MSZNOR_3321</name>
</gene>
<evidence type="ECO:0000313" key="2">
    <source>
        <dbReference type="EMBL" id="CAI8895000.1"/>
    </source>
</evidence>
<dbReference type="InterPro" id="IPR002925">
    <property type="entry name" value="Dienelactn_hydro"/>
</dbReference>